<dbReference type="Proteomes" id="UP001488838">
    <property type="component" value="Unassembled WGS sequence"/>
</dbReference>
<dbReference type="InterPro" id="IPR013106">
    <property type="entry name" value="Ig_V-set"/>
</dbReference>
<protein>
    <recommendedName>
        <fullName evidence="4">Ig-like domain-containing protein</fullName>
    </recommendedName>
</protein>
<keyword evidence="3" id="KW-1280">Immunoglobulin</keyword>
<sequence>MHWLQQKPGSLPNSSSTERQTQNLGFLPQSLEVGLRQTSLLSSMLWKLLMCFRDIMTIQSPFSIPMSTGERVFIKWSNFNIMIRRAYGNLVMTQSPKSLSTSVEDRVSLSCKSCQNMDISVAWHQQKPGQVSKLLIYSTSTWYPGVPDLFTGSECETDFTLTIGSGQAQVLADYYCVQGFTGDIVLTQSPAPLVVSPGKRATISFRSCKSVTACDCNYMQWYQHKQGQPPKLLIYGASNLVSGVPTTFSGSGSGTDFTLTINPVQADDAVTCFCQGIKMESQTQIFMFLLFFVSGTYGDIVMTQSPKSLPVSVEEKATMSCKSSQNVGTAIAWYQQKPGQASKLLIYSASTRYTGVPDRFIGSGSGTDFTLTISSVQAEDLADYYCQQHNSYPPTVLQPPTKTSSESLTSCLHHTQSWTCTLPPLHER</sequence>
<dbReference type="FunFam" id="2.60.40.10:FF:001230">
    <property type="entry name" value="Immunoglobulin kappa variable 8-16"/>
    <property type="match status" value="1"/>
</dbReference>
<evidence type="ECO:0000313" key="6">
    <source>
        <dbReference type="Proteomes" id="UP001488838"/>
    </source>
</evidence>
<dbReference type="Pfam" id="PF07686">
    <property type="entry name" value="V-set"/>
    <property type="match status" value="3"/>
</dbReference>
<organism evidence="5 6">
    <name type="scientific">Myodes glareolus</name>
    <name type="common">Bank vole</name>
    <name type="synonym">Clethrionomys glareolus</name>
    <dbReference type="NCBI Taxonomy" id="447135"/>
    <lineage>
        <taxon>Eukaryota</taxon>
        <taxon>Metazoa</taxon>
        <taxon>Chordata</taxon>
        <taxon>Craniata</taxon>
        <taxon>Vertebrata</taxon>
        <taxon>Euteleostomi</taxon>
        <taxon>Mammalia</taxon>
        <taxon>Eutheria</taxon>
        <taxon>Euarchontoglires</taxon>
        <taxon>Glires</taxon>
        <taxon>Rodentia</taxon>
        <taxon>Myomorpha</taxon>
        <taxon>Muroidea</taxon>
        <taxon>Cricetidae</taxon>
        <taxon>Arvicolinae</taxon>
        <taxon>Myodes</taxon>
    </lineage>
</organism>
<evidence type="ECO:0000259" key="4">
    <source>
        <dbReference type="PROSITE" id="PS50835"/>
    </source>
</evidence>
<name>A0AAW0HDL8_MYOGA</name>
<evidence type="ECO:0000256" key="3">
    <source>
        <dbReference type="ARBA" id="ARBA00043265"/>
    </source>
</evidence>
<gene>
    <name evidence="5" type="ORF">U0070_000755</name>
</gene>
<dbReference type="GO" id="GO:0002250">
    <property type="term" value="P:adaptive immune response"/>
    <property type="evidence" value="ECO:0007669"/>
    <property type="project" value="UniProtKB-KW"/>
</dbReference>
<proteinExistence type="predicted"/>
<feature type="domain" description="Ig-like" evidence="4">
    <location>
        <begin position="306"/>
        <end position="409"/>
    </location>
</feature>
<dbReference type="FunFam" id="2.60.40.10:FF:001827">
    <property type="entry name" value="Immunoglobulin kappa variable 4-1"/>
    <property type="match status" value="1"/>
</dbReference>
<dbReference type="GO" id="GO:0019814">
    <property type="term" value="C:immunoglobulin complex"/>
    <property type="evidence" value="ECO:0007669"/>
    <property type="project" value="UniProtKB-KW"/>
</dbReference>
<reference evidence="5 6" key="1">
    <citation type="journal article" date="2023" name="bioRxiv">
        <title>Conserved and derived expression patterns and positive selection on dental genes reveal complex evolutionary context of ever-growing rodent molars.</title>
        <authorList>
            <person name="Calamari Z.T."/>
            <person name="Song A."/>
            <person name="Cohen E."/>
            <person name="Akter M."/>
            <person name="Roy R.D."/>
            <person name="Hallikas O."/>
            <person name="Christensen M.M."/>
            <person name="Li P."/>
            <person name="Marangoni P."/>
            <person name="Jernvall J."/>
            <person name="Klein O.D."/>
        </authorList>
    </citation>
    <scope>NUCLEOTIDE SEQUENCE [LARGE SCALE GENOMIC DNA]</scope>
    <source>
        <strain evidence="5">V071</strain>
    </source>
</reference>
<dbReference type="PROSITE" id="PS50835">
    <property type="entry name" value="IG_LIKE"/>
    <property type="match status" value="1"/>
</dbReference>
<dbReference type="InterPro" id="IPR050150">
    <property type="entry name" value="IgV_Light_Chain"/>
</dbReference>
<dbReference type="InterPro" id="IPR013783">
    <property type="entry name" value="Ig-like_fold"/>
</dbReference>
<dbReference type="InterPro" id="IPR036179">
    <property type="entry name" value="Ig-like_dom_sf"/>
</dbReference>
<dbReference type="InterPro" id="IPR007110">
    <property type="entry name" value="Ig-like_dom"/>
</dbReference>
<dbReference type="InterPro" id="IPR003599">
    <property type="entry name" value="Ig_sub"/>
</dbReference>
<dbReference type="SMART" id="SM00409">
    <property type="entry name" value="IG"/>
    <property type="match status" value="3"/>
</dbReference>
<evidence type="ECO:0000313" key="5">
    <source>
        <dbReference type="EMBL" id="KAK7799197.1"/>
    </source>
</evidence>
<evidence type="ECO:0000256" key="2">
    <source>
        <dbReference type="ARBA" id="ARBA00023130"/>
    </source>
</evidence>
<keyword evidence="6" id="KW-1185">Reference proteome</keyword>
<dbReference type="PANTHER" id="PTHR23267">
    <property type="entry name" value="IMMUNOGLOBULIN LIGHT CHAIN"/>
    <property type="match status" value="1"/>
</dbReference>
<keyword evidence="1" id="KW-0391">Immunity</keyword>
<accession>A0AAW0HDL8</accession>
<dbReference type="Gene3D" id="2.60.40.10">
    <property type="entry name" value="Immunoglobulins"/>
    <property type="match status" value="3"/>
</dbReference>
<dbReference type="AlphaFoldDB" id="A0AAW0HDL8"/>
<evidence type="ECO:0000256" key="1">
    <source>
        <dbReference type="ARBA" id="ARBA00022859"/>
    </source>
</evidence>
<keyword evidence="2" id="KW-1064">Adaptive immunity</keyword>
<dbReference type="SUPFAM" id="SSF48726">
    <property type="entry name" value="Immunoglobulin"/>
    <property type="match status" value="3"/>
</dbReference>
<dbReference type="SMART" id="SM00406">
    <property type="entry name" value="IGv"/>
    <property type="match status" value="3"/>
</dbReference>
<dbReference type="EMBL" id="JBBHLL010000632">
    <property type="protein sequence ID" value="KAK7799197.1"/>
    <property type="molecule type" value="Genomic_DNA"/>
</dbReference>
<comment type="caution">
    <text evidence="5">The sequence shown here is derived from an EMBL/GenBank/DDBJ whole genome shotgun (WGS) entry which is preliminary data.</text>
</comment>